<dbReference type="GO" id="GO:0005654">
    <property type="term" value="C:nucleoplasm"/>
    <property type="evidence" value="ECO:0007669"/>
    <property type="project" value="TreeGrafter"/>
</dbReference>
<evidence type="ECO:0000313" key="5">
    <source>
        <dbReference type="EMBL" id="TWW53953.1"/>
    </source>
</evidence>
<dbReference type="GO" id="GO:0047498">
    <property type="term" value="F:calcium-dependent phospholipase A2 activity"/>
    <property type="evidence" value="ECO:0007669"/>
    <property type="project" value="TreeGrafter"/>
</dbReference>
<dbReference type="SUPFAM" id="SSF52151">
    <property type="entry name" value="FabD/lysophospholipase-like"/>
    <property type="match status" value="1"/>
</dbReference>
<dbReference type="EMBL" id="RHFK02000478">
    <property type="protein sequence ID" value="TWW53953.1"/>
    <property type="molecule type" value="Genomic_DNA"/>
</dbReference>
<name>A0A5C6MGI0_9TELE</name>
<evidence type="ECO:0000256" key="3">
    <source>
        <dbReference type="PROSITE-ProRule" id="PRU00555"/>
    </source>
</evidence>
<dbReference type="PANTHER" id="PTHR10728:SF39">
    <property type="entry name" value="CYTOSOLIC PHOSPHOLIPASE A2 GAMMA"/>
    <property type="match status" value="1"/>
</dbReference>
<keyword evidence="2 3" id="KW-0443">Lipid metabolism</keyword>
<dbReference type="PANTHER" id="PTHR10728">
    <property type="entry name" value="CYTOSOLIC PHOSPHOLIPASE A2"/>
    <property type="match status" value="1"/>
</dbReference>
<dbReference type="GO" id="GO:0005635">
    <property type="term" value="C:nuclear envelope"/>
    <property type="evidence" value="ECO:0007669"/>
    <property type="project" value="TreeGrafter"/>
</dbReference>
<keyword evidence="1 3" id="KW-0378">Hydrolase</keyword>
<dbReference type="GO" id="GO:0005509">
    <property type="term" value="F:calcium ion binding"/>
    <property type="evidence" value="ECO:0007669"/>
    <property type="project" value="TreeGrafter"/>
</dbReference>
<keyword evidence="6" id="KW-1185">Reference proteome</keyword>
<feature type="domain" description="PLA2c" evidence="4">
    <location>
        <begin position="1"/>
        <end position="365"/>
    </location>
</feature>
<dbReference type="Proteomes" id="UP000324091">
    <property type="component" value="Unassembled WGS sequence"/>
</dbReference>
<keyword evidence="3" id="KW-0442">Lipid degradation</keyword>
<gene>
    <name evidence="5" type="ORF">D4764_0170320</name>
</gene>
<evidence type="ECO:0000259" key="4">
    <source>
        <dbReference type="PROSITE" id="PS51210"/>
    </source>
</evidence>
<dbReference type="InterPro" id="IPR016035">
    <property type="entry name" value="Acyl_Trfase/lysoPLipase"/>
</dbReference>
<dbReference type="GO" id="GO:0046475">
    <property type="term" value="P:glycerophospholipid catabolic process"/>
    <property type="evidence" value="ECO:0007669"/>
    <property type="project" value="TreeGrafter"/>
</dbReference>
<dbReference type="GO" id="GO:0005544">
    <property type="term" value="F:calcium-dependent phospholipid binding"/>
    <property type="evidence" value="ECO:0007669"/>
    <property type="project" value="TreeGrafter"/>
</dbReference>
<protein>
    <recommendedName>
        <fullName evidence="4">PLA2c domain-containing protein</fullName>
    </recommendedName>
</protein>
<comment type="caution">
    <text evidence="5">The sequence shown here is derived from an EMBL/GenBank/DDBJ whole genome shotgun (WGS) entry which is preliminary data.</text>
</comment>
<evidence type="ECO:0000256" key="2">
    <source>
        <dbReference type="ARBA" id="ARBA00023098"/>
    </source>
</evidence>
<dbReference type="PROSITE" id="PS51210">
    <property type="entry name" value="PLA2C"/>
    <property type="match status" value="1"/>
</dbReference>
<dbReference type="InterPro" id="IPR002642">
    <property type="entry name" value="LysoPLipase_cat_dom"/>
</dbReference>
<sequence>MDWFIKTAHLGSRFRAGQLVEEKPEMDVVKLQGICGSALADWQTIIHHLFPLRGAEFGDIPTQAHLIYVAIDHILNLIKRTTTDPELLAILEKLQEKLKEIIESGHMNLLKTSSLEEGKTVSQENITLLIEELELCCQNLQSVNHSNFNFLLKLLPPLLIKWEWGNTNNFLYCSHDATIPSTLRSKEIFYLIDAGLWMNVPYPPFLGAKRDIDLIIAPDFSAGEVFETLTLAKKYALDKGKPFPEIDDQIKKEKDWPKDCYVFEGKEKEPTIVYMPLFNRANCRDAKELQAKMEEFCTFQRPYNNDMMNELLDIARDNIKRNKTILVQEMKKAIQRRSRRSSTHIRVEMSLVANVFLKVMDATVI</sequence>
<evidence type="ECO:0000313" key="6">
    <source>
        <dbReference type="Proteomes" id="UP000324091"/>
    </source>
</evidence>
<dbReference type="AlphaFoldDB" id="A0A5C6MGI0"/>
<proteinExistence type="predicted"/>
<dbReference type="GO" id="GO:0005829">
    <property type="term" value="C:cytosol"/>
    <property type="evidence" value="ECO:0007669"/>
    <property type="project" value="TreeGrafter"/>
</dbReference>
<reference evidence="5 6" key="1">
    <citation type="submission" date="2019-04" db="EMBL/GenBank/DDBJ databases">
        <title>Chromosome genome assembly for Takifugu flavidus.</title>
        <authorList>
            <person name="Xiao S."/>
        </authorList>
    </citation>
    <scope>NUCLEOTIDE SEQUENCE [LARGE SCALE GENOMIC DNA]</scope>
    <source>
        <strain evidence="5">HTHZ2018</strain>
        <tissue evidence="5">Muscle</tissue>
    </source>
</reference>
<organism evidence="5 6">
    <name type="scientific">Takifugu flavidus</name>
    <name type="common">sansaifugu</name>
    <dbReference type="NCBI Taxonomy" id="433684"/>
    <lineage>
        <taxon>Eukaryota</taxon>
        <taxon>Metazoa</taxon>
        <taxon>Chordata</taxon>
        <taxon>Craniata</taxon>
        <taxon>Vertebrata</taxon>
        <taxon>Euteleostomi</taxon>
        <taxon>Actinopterygii</taxon>
        <taxon>Neopterygii</taxon>
        <taxon>Teleostei</taxon>
        <taxon>Neoteleostei</taxon>
        <taxon>Acanthomorphata</taxon>
        <taxon>Eupercaria</taxon>
        <taxon>Tetraodontiformes</taxon>
        <taxon>Tetradontoidea</taxon>
        <taxon>Tetraodontidae</taxon>
        <taxon>Takifugu</taxon>
    </lineage>
</organism>
<accession>A0A5C6MGI0</accession>
<evidence type="ECO:0000256" key="1">
    <source>
        <dbReference type="ARBA" id="ARBA00022801"/>
    </source>
</evidence>
<dbReference type="Gene3D" id="3.40.1090.10">
    <property type="entry name" value="Cytosolic phospholipase A2 catalytic domain"/>
    <property type="match status" value="1"/>
</dbReference>